<sequence>LKQKLIEIGKLQGYIAEPEYPFDIGKLDVVWRKVERSVPTYVFEVQIGGDIYHALAKLKHAFDLWNSHIFIVASQADLNKAENLLSGTFHEIVNQLKPIELEKIEELHKRKKAYVDLEKELGVLLS</sequence>
<dbReference type="EMBL" id="BARV01025115">
    <property type="protein sequence ID" value="GAI40843.1"/>
    <property type="molecule type" value="Genomic_DNA"/>
</dbReference>
<comment type="caution">
    <text evidence="1">The sequence shown here is derived from an EMBL/GenBank/DDBJ whole genome shotgun (WGS) entry which is preliminary data.</text>
</comment>
<dbReference type="PANTHER" id="PTHR39661:SF1">
    <property type="entry name" value="UPF0310 PROTEIN MJECL36"/>
    <property type="match status" value="1"/>
</dbReference>
<gene>
    <name evidence="1" type="ORF">S06H3_40864</name>
</gene>
<protein>
    <submittedName>
        <fullName evidence="1">Uncharacterized protein</fullName>
    </submittedName>
</protein>
<dbReference type="AlphaFoldDB" id="X1NB32"/>
<organism evidence="1">
    <name type="scientific">marine sediment metagenome</name>
    <dbReference type="NCBI Taxonomy" id="412755"/>
    <lineage>
        <taxon>unclassified sequences</taxon>
        <taxon>metagenomes</taxon>
        <taxon>ecological metagenomes</taxon>
    </lineage>
</organism>
<evidence type="ECO:0000313" key="1">
    <source>
        <dbReference type="EMBL" id="GAI40843.1"/>
    </source>
</evidence>
<proteinExistence type="predicted"/>
<dbReference type="PANTHER" id="PTHR39661">
    <property type="entry name" value="UPF0310 PROTEIN MJECL36"/>
    <property type="match status" value="1"/>
</dbReference>
<reference evidence="1" key="1">
    <citation type="journal article" date="2014" name="Front. Microbiol.">
        <title>High frequency of phylogenetically diverse reductive dehalogenase-homologous genes in deep subseafloor sedimentary metagenomes.</title>
        <authorList>
            <person name="Kawai M."/>
            <person name="Futagami T."/>
            <person name="Toyoda A."/>
            <person name="Takaki Y."/>
            <person name="Nishi S."/>
            <person name="Hori S."/>
            <person name="Arai W."/>
            <person name="Tsubouchi T."/>
            <person name="Morono Y."/>
            <person name="Uchiyama I."/>
            <person name="Ito T."/>
            <person name="Fujiyama A."/>
            <person name="Inagaki F."/>
            <person name="Takami H."/>
        </authorList>
    </citation>
    <scope>NUCLEOTIDE SEQUENCE</scope>
    <source>
        <strain evidence="1">Expedition CK06-06</strain>
    </source>
</reference>
<feature type="non-terminal residue" evidence="1">
    <location>
        <position position="1"/>
    </location>
</feature>
<accession>X1NB32</accession>
<name>X1NB32_9ZZZZ</name>